<evidence type="ECO:0000256" key="1">
    <source>
        <dbReference type="ARBA" id="ARBA00022723"/>
    </source>
</evidence>
<evidence type="ECO:0000256" key="4">
    <source>
        <dbReference type="PROSITE-ProRule" id="PRU00134"/>
    </source>
</evidence>
<evidence type="ECO:0000259" key="5">
    <source>
        <dbReference type="PROSITE" id="PS50865"/>
    </source>
</evidence>
<keyword evidence="3" id="KW-0862">Zinc</keyword>
<dbReference type="GO" id="GO:0008270">
    <property type="term" value="F:zinc ion binding"/>
    <property type="evidence" value="ECO:0007669"/>
    <property type="project" value="UniProtKB-KW"/>
</dbReference>
<protein>
    <recommendedName>
        <fullName evidence="5">MYND-type domain-containing protein</fullName>
    </recommendedName>
</protein>
<keyword evidence="1" id="KW-0479">Metal-binding</keyword>
<reference evidence="6" key="1">
    <citation type="journal article" date="2020" name="Stud. Mycol.">
        <title>101 Dothideomycetes genomes: a test case for predicting lifestyles and emergence of pathogens.</title>
        <authorList>
            <person name="Haridas S."/>
            <person name="Albert R."/>
            <person name="Binder M."/>
            <person name="Bloem J."/>
            <person name="Labutti K."/>
            <person name="Salamov A."/>
            <person name="Andreopoulos B."/>
            <person name="Baker S."/>
            <person name="Barry K."/>
            <person name="Bills G."/>
            <person name="Bluhm B."/>
            <person name="Cannon C."/>
            <person name="Castanera R."/>
            <person name="Culley D."/>
            <person name="Daum C."/>
            <person name="Ezra D."/>
            <person name="Gonzalez J."/>
            <person name="Henrissat B."/>
            <person name="Kuo A."/>
            <person name="Liang C."/>
            <person name="Lipzen A."/>
            <person name="Lutzoni F."/>
            <person name="Magnuson J."/>
            <person name="Mondo S."/>
            <person name="Nolan M."/>
            <person name="Ohm R."/>
            <person name="Pangilinan J."/>
            <person name="Park H.-J."/>
            <person name="Ramirez L."/>
            <person name="Alfaro M."/>
            <person name="Sun H."/>
            <person name="Tritt A."/>
            <person name="Yoshinaga Y."/>
            <person name="Zwiers L.-H."/>
            <person name="Turgeon B."/>
            <person name="Goodwin S."/>
            <person name="Spatafora J."/>
            <person name="Crous P."/>
            <person name="Grigoriev I."/>
        </authorList>
    </citation>
    <scope>NUCLEOTIDE SEQUENCE</scope>
    <source>
        <strain evidence="6">CBS 161.51</strain>
    </source>
</reference>
<evidence type="ECO:0000313" key="6">
    <source>
        <dbReference type="EMBL" id="KAF1936417.1"/>
    </source>
</evidence>
<dbReference type="Pfam" id="PF01753">
    <property type="entry name" value="zf-MYND"/>
    <property type="match status" value="1"/>
</dbReference>
<evidence type="ECO:0000313" key="7">
    <source>
        <dbReference type="Proteomes" id="UP000800038"/>
    </source>
</evidence>
<dbReference type="Gene3D" id="6.10.140.2220">
    <property type="match status" value="1"/>
</dbReference>
<dbReference type="EMBL" id="ML976190">
    <property type="protein sequence ID" value="KAF1936417.1"/>
    <property type="molecule type" value="Genomic_DNA"/>
</dbReference>
<proteinExistence type="predicted"/>
<dbReference type="OrthoDB" id="437457at2759"/>
<feature type="domain" description="MYND-type" evidence="5">
    <location>
        <begin position="38"/>
        <end position="74"/>
    </location>
</feature>
<dbReference type="PROSITE" id="PS01360">
    <property type="entry name" value="ZF_MYND_1"/>
    <property type="match status" value="1"/>
</dbReference>
<dbReference type="SUPFAM" id="SSF144232">
    <property type="entry name" value="HIT/MYND zinc finger-like"/>
    <property type="match status" value="1"/>
</dbReference>
<dbReference type="PROSITE" id="PS50865">
    <property type="entry name" value="ZF_MYND_2"/>
    <property type="match status" value="1"/>
</dbReference>
<dbReference type="Proteomes" id="UP000800038">
    <property type="component" value="Unassembled WGS sequence"/>
</dbReference>
<sequence>MSSTNITRASSSPQNFGHPFILEEYIPVPEPTTDTKLCGVCHAPAHDNCSGCKNILYCSTACQTRGWALHKLLCKPYIKLFDTNERPGPKFRRALYFPVDAAKPRFVYHAFGDDGTMYGMARCFPGTPERDIKTVAFHNRYLPYFIQLSYDTNPESKRELKENSSLGLPFCGPVVALAYDPETALSAPPLDVDTTVLRPLIEYVKLRAEYGGPVFVEVSVVCGIRERYN</sequence>
<evidence type="ECO:0000256" key="3">
    <source>
        <dbReference type="ARBA" id="ARBA00022833"/>
    </source>
</evidence>
<organism evidence="6 7">
    <name type="scientific">Clathrospora elynae</name>
    <dbReference type="NCBI Taxonomy" id="706981"/>
    <lineage>
        <taxon>Eukaryota</taxon>
        <taxon>Fungi</taxon>
        <taxon>Dikarya</taxon>
        <taxon>Ascomycota</taxon>
        <taxon>Pezizomycotina</taxon>
        <taxon>Dothideomycetes</taxon>
        <taxon>Pleosporomycetidae</taxon>
        <taxon>Pleosporales</taxon>
        <taxon>Diademaceae</taxon>
        <taxon>Clathrospora</taxon>
    </lineage>
</organism>
<accession>A0A6A5SG90</accession>
<keyword evidence="7" id="KW-1185">Reference proteome</keyword>
<evidence type="ECO:0000256" key="2">
    <source>
        <dbReference type="ARBA" id="ARBA00022771"/>
    </source>
</evidence>
<dbReference type="InterPro" id="IPR002893">
    <property type="entry name" value="Znf_MYND"/>
</dbReference>
<name>A0A6A5SG90_9PLEO</name>
<keyword evidence="2 4" id="KW-0863">Zinc-finger</keyword>
<dbReference type="AlphaFoldDB" id="A0A6A5SG90"/>
<gene>
    <name evidence="6" type="ORF">EJ02DRAFT_87387</name>
</gene>